<dbReference type="PANTHER" id="PTHR44305:SF2">
    <property type="entry name" value="SI:DKEY-192D15.2"/>
    <property type="match status" value="1"/>
</dbReference>
<dbReference type="SUPFAM" id="SSF56112">
    <property type="entry name" value="Protein kinase-like (PK-like)"/>
    <property type="match status" value="1"/>
</dbReference>
<proteinExistence type="predicted"/>
<dbReference type="eggNOG" id="ENOG502T2JM">
    <property type="taxonomic scope" value="Eukaryota"/>
</dbReference>
<dbReference type="GO" id="GO:0005524">
    <property type="term" value="F:ATP binding"/>
    <property type="evidence" value="ECO:0007669"/>
    <property type="project" value="InterPro"/>
</dbReference>
<dbReference type="PROSITE" id="PS50011">
    <property type="entry name" value="PROTEIN_KINASE_DOM"/>
    <property type="match status" value="1"/>
</dbReference>
<keyword evidence="3" id="KW-1185">Reference proteome</keyword>
<dbReference type="InParanoid" id="G0QU50"/>
<protein>
    <submittedName>
        <fullName evidence="2">Protein kinase domain protein</fullName>
    </submittedName>
</protein>
<organism evidence="2 3">
    <name type="scientific">Ichthyophthirius multifiliis</name>
    <name type="common">White spot disease agent</name>
    <name type="synonym">Ich</name>
    <dbReference type="NCBI Taxonomy" id="5932"/>
    <lineage>
        <taxon>Eukaryota</taxon>
        <taxon>Sar</taxon>
        <taxon>Alveolata</taxon>
        <taxon>Ciliophora</taxon>
        <taxon>Intramacronucleata</taxon>
        <taxon>Oligohymenophorea</taxon>
        <taxon>Hymenostomatida</taxon>
        <taxon>Ophryoglenina</taxon>
        <taxon>Ichthyophthirius</taxon>
    </lineage>
</organism>
<gene>
    <name evidence="2" type="ORF">IMG5_114840</name>
</gene>
<dbReference type="Gene3D" id="1.10.510.10">
    <property type="entry name" value="Transferase(Phosphotransferase) domain 1"/>
    <property type="match status" value="1"/>
</dbReference>
<dbReference type="InterPro" id="IPR011009">
    <property type="entry name" value="Kinase-like_dom_sf"/>
</dbReference>
<dbReference type="Proteomes" id="UP000008983">
    <property type="component" value="Unassembled WGS sequence"/>
</dbReference>
<dbReference type="GO" id="GO:0004672">
    <property type="term" value="F:protein kinase activity"/>
    <property type="evidence" value="ECO:0007669"/>
    <property type="project" value="InterPro"/>
</dbReference>
<dbReference type="EMBL" id="GL983899">
    <property type="protein sequence ID" value="EGR31274.1"/>
    <property type="molecule type" value="Genomic_DNA"/>
</dbReference>
<evidence type="ECO:0000313" key="3">
    <source>
        <dbReference type="Proteomes" id="UP000008983"/>
    </source>
</evidence>
<dbReference type="PANTHER" id="PTHR44305">
    <property type="entry name" value="SI:DKEY-192D15.2-RELATED"/>
    <property type="match status" value="1"/>
</dbReference>
<dbReference type="OrthoDB" id="4062651at2759"/>
<feature type="domain" description="Protein kinase" evidence="1">
    <location>
        <begin position="1"/>
        <end position="220"/>
    </location>
</feature>
<accession>G0QU50</accession>
<dbReference type="InterPro" id="IPR000719">
    <property type="entry name" value="Prot_kinase_dom"/>
</dbReference>
<reference evidence="2 3" key="1">
    <citation type="submission" date="2011-07" db="EMBL/GenBank/DDBJ databases">
        <authorList>
            <person name="Coyne R."/>
            <person name="Brami D."/>
            <person name="Johnson J."/>
            <person name="Hostetler J."/>
            <person name="Hannick L."/>
            <person name="Clark T."/>
            <person name="Cassidy-Hanley D."/>
            <person name="Inman J."/>
        </authorList>
    </citation>
    <scope>NUCLEOTIDE SEQUENCE [LARGE SCALE GENOMIC DNA]</scope>
    <source>
        <strain evidence="2 3">G5</strain>
    </source>
</reference>
<dbReference type="AlphaFoldDB" id="G0QU50"/>
<sequence>MEVISEKQDDFCSSFYKVGQLYEYYSNDLRQEIFERRKYNIPYNESEIWYIIDSLVSVASYLKYKEVTHGDIRPYNVFIDQIGQIKLGEQYSHPQTYSLYSQLLMGTTDDFFVSPQCLNGLRAHQEFPDFDRSKNEVFSIGMTALNAATLQDTNKECYDISQLTLNRENVQNLLQRVKFQFSQNLSTTIENMLLHSQEQRASLEEILDITNAQSNKAQSLSIVEVFQNEQPNPYDNNKVIEANNLIVEQPKVNYITRDFTNDDLMARIQKVLAESDQSQPVSNINNSMITNTAINTNFTPNYVDQQLYRTINITPNIVQENRISQYVSEDNEAVKKSKKSTNIQDYVPISESQNNKIISDVRAAQQLGNNAQISQV</sequence>
<dbReference type="RefSeq" id="XP_004034760.1">
    <property type="nucleotide sequence ID" value="XM_004034712.1"/>
</dbReference>
<dbReference type="GeneID" id="14907393"/>
<name>G0QU50_ICHMU</name>
<evidence type="ECO:0000313" key="2">
    <source>
        <dbReference type="EMBL" id="EGR31274.1"/>
    </source>
</evidence>
<keyword evidence="2" id="KW-0808">Transferase</keyword>
<dbReference type="OMA" id="YTEGHIW"/>
<dbReference type="InterPro" id="IPR053083">
    <property type="entry name" value="TF_kinase-domain_protein"/>
</dbReference>
<dbReference type="STRING" id="857967.G0QU50"/>
<dbReference type="Pfam" id="PF00069">
    <property type="entry name" value="Pkinase"/>
    <property type="match status" value="1"/>
</dbReference>
<keyword evidence="2" id="KW-0418">Kinase</keyword>
<evidence type="ECO:0000259" key="1">
    <source>
        <dbReference type="PROSITE" id="PS50011"/>
    </source>
</evidence>